<name>A0A084H0T1_METID</name>
<proteinExistence type="predicted"/>
<dbReference type="Proteomes" id="UP000028549">
    <property type="component" value="Unassembled WGS sequence"/>
</dbReference>
<evidence type="ECO:0000313" key="1">
    <source>
        <dbReference type="EMBL" id="KEZ53193.1"/>
    </source>
</evidence>
<keyword evidence="2" id="KW-1185">Reference proteome</keyword>
<evidence type="ECO:0000313" key="2">
    <source>
        <dbReference type="Proteomes" id="UP000028549"/>
    </source>
</evidence>
<accession>A0A084H0T1</accession>
<reference evidence="1 2" key="1">
    <citation type="journal article" date="2005" name="Int. J. Syst. Evol. Microbiol.">
        <title>Bacillus cibi sp. nov., isolated from jeotgal, a traditional Korean fermented seafood.</title>
        <authorList>
            <person name="Yoon J.H."/>
            <person name="Lee C.H."/>
            <person name="Oh T.K."/>
        </authorList>
    </citation>
    <scope>NUCLEOTIDE SEQUENCE [LARGE SCALE GENOMIC DNA]</scope>
    <source>
        <strain evidence="1 2">DSM 16189</strain>
    </source>
</reference>
<evidence type="ECO:0008006" key="3">
    <source>
        <dbReference type="Google" id="ProtNLM"/>
    </source>
</evidence>
<gene>
    <name evidence="1" type="ORF">GS18_0207800</name>
</gene>
<dbReference type="OrthoDB" id="2433183at2"/>
<comment type="caution">
    <text evidence="1">The sequence shown here is derived from an EMBL/GenBank/DDBJ whole genome shotgun (WGS) entry which is preliminary data.</text>
</comment>
<protein>
    <recommendedName>
        <fullName evidence="3">NERD domain-containing protein</fullName>
    </recommendedName>
</protein>
<dbReference type="STRING" id="246786.GS18_0207800"/>
<dbReference type="EMBL" id="JNVC02000003">
    <property type="protein sequence ID" value="KEZ53193.1"/>
    <property type="molecule type" value="Genomic_DNA"/>
</dbReference>
<dbReference type="AlphaFoldDB" id="A0A084H0T1"/>
<dbReference type="RefSeq" id="WP_029278924.1">
    <property type="nucleotide sequence ID" value="NZ_JNVC02000003.1"/>
</dbReference>
<organism evidence="1 2">
    <name type="scientific">Metabacillus indicus</name>
    <name type="common">Bacillus indicus</name>
    <dbReference type="NCBI Taxonomy" id="246786"/>
    <lineage>
        <taxon>Bacteria</taxon>
        <taxon>Bacillati</taxon>
        <taxon>Bacillota</taxon>
        <taxon>Bacilli</taxon>
        <taxon>Bacillales</taxon>
        <taxon>Bacillaceae</taxon>
        <taxon>Metabacillus</taxon>
    </lineage>
</organism>
<sequence>MAQLIKVHACISRYEMDLYRYQSRFLRVKKQQWLMLKEAFEKNEFHHFVKKEQMERTENGEGSLTRIRSYRLNKERSGPSVTYPEANMDSPELSFHATPGSLDELKEMFMKRVFHFQLKWATSTIRDRSFADPSLSDDHNLQELLQKLPDQHLIMYAPVLRVKNTSIALDTILISPGEITCIHFLEGGRHDVYMGSAERFWRKNPGEKDESSLLSPMISLSRTAALVKQLLKEKEIGLKVKKALVCKEGFVEYPEAPYDLTVADKRAYSQWMYPHVHHSMPMKHDQLKAAGVLLANCVIESFRRND</sequence>